<sequence length="242" mass="27257">MGVGVMADDFEARLDALVVRIDDSLARTQRWIDPIVRVVTDDVDGELPRPVEREARGSAEVEELRAKLRAAESSAALQAQRCAALEDKAVELEAALVGARDQRAHAEATAEAARREANQALDQLEAARSSNSETAGGLDPSFGEAFQEKLLEIERLTRERDSLRRSSDEWRGRARTFRRERDEATLAHERAESQLEELRGRDAALRRKLGDAQKTMSEQQRELELAERRAKHLREHFKAAPR</sequence>
<name>A0A2S9XEN9_9BACT</name>
<comment type="caution">
    <text evidence="2">The sequence shown here is derived from an EMBL/GenBank/DDBJ whole genome shotgun (WGS) entry which is preliminary data.</text>
</comment>
<organism evidence="2 3">
    <name type="scientific">Enhygromyxa salina</name>
    <dbReference type="NCBI Taxonomy" id="215803"/>
    <lineage>
        <taxon>Bacteria</taxon>
        <taxon>Pseudomonadati</taxon>
        <taxon>Myxococcota</taxon>
        <taxon>Polyangia</taxon>
        <taxon>Nannocystales</taxon>
        <taxon>Nannocystaceae</taxon>
        <taxon>Enhygromyxa</taxon>
    </lineage>
</organism>
<dbReference type="AlphaFoldDB" id="A0A2S9XEN9"/>
<evidence type="ECO:0000256" key="1">
    <source>
        <dbReference type="SAM" id="Coils"/>
    </source>
</evidence>
<keyword evidence="3" id="KW-1185">Reference proteome</keyword>
<dbReference type="EMBL" id="PVNK01000251">
    <property type="protein sequence ID" value="PRP91220.1"/>
    <property type="molecule type" value="Genomic_DNA"/>
</dbReference>
<evidence type="ECO:0000313" key="3">
    <source>
        <dbReference type="Proteomes" id="UP000237968"/>
    </source>
</evidence>
<protein>
    <submittedName>
        <fullName evidence="2">Chromosome partition protein Smc</fullName>
    </submittedName>
</protein>
<feature type="coiled-coil region" evidence="1">
    <location>
        <begin position="61"/>
        <end position="236"/>
    </location>
</feature>
<proteinExistence type="predicted"/>
<reference evidence="2 3" key="1">
    <citation type="submission" date="2018-03" db="EMBL/GenBank/DDBJ databases">
        <title>Draft Genome Sequences of the Obligatory Marine Myxobacteria Enhygromyxa salina SWB005.</title>
        <authorList>
            <person name="Poehlein A."/>
            <person name="Moghaddam J.A."/>
            <person name="Harms H."/>
            <person name="Alanjari M."/>
            <person name="Koenig G.M."/>
            <person name="Daniel R."/>
            <person name="Schaeberle T.F."/>
        </authorList>
    </citation>
    <scope>NUCLEOTIDE SEQUENCE [LARGE SCALE GENOMIC DNA]</scope>
    <source>
        <strain evidence="2 3">SWB005</strain>
    </source>
</reference>
<dbReference type="Proteomes" id="UP000237968">
    <property type="component" value="Unassembled WGS sequence"/>
</dbReference>
<keyword evidence="1" id="KW-0175">Coiled coil</keyword>
<accession>A0A2S9XEN9</accession>
<gene>
    <name evidence="2" type="primary">smc_3</name>
    <name evidence="2" type="ORF">ENSA5_57430</name>
</gene>
<evidence type="ECO:0000313" key="2">
    <source>
        <dbReference type="EMBL" id="PRP91220.1"/>
    </source>
</evidence>